<dbReference type="PANTHER" id="PTHR34986:SF1">
    <property type="entry name" value="PROTEIN YIAL"/>
    <property type="match status" value="1"/>
</dbReference>
<dbReference type="InterPro" id="IPR004375">
    <property type="entry name" value="NanQ/TabA/YiaL"/>
</dbReference>
<dbReference type="InterPro" id="IPR037012">
    <property type="entry name" value="NanQ/TabA/YiaL_sf"/>
</dbReference>
<organism evidence="1 2">
    <name type="scientific">Lachnoanaerobaculum orale</name>
    <dbReference type="NCBI Taxonomy" id="979627"/>
    <lineage>
        <taxon>Bacteria</taxon>
        <taxon>Bacillati</taxon>
        <taxon>Bacillota</taxon>
        <taxon>Clostridia</taxon>
        <taxon>Lachnospirales</taxon>
        <taxon>Lachnospiraceae</taxon>
        <taxon>Lachnoanaerobaculum</taxon>
    </lineage>
</organism>
<dbReference type="GO" id="GO:0005829">
    <property type="term" value="C:cytosol"/>
    <property type="evidence" value="ECO:0007669"/>
    <property type="project" value="TreeGrafter"/>
</dbReference>
<accession>A0A3P3Q9C4</accession>
<dbReference type="SUPFAM" id="SSF51197">
    <property type="entry name" value="Clavaminate synthase-like"/>
    <property type="match status" value="1"/>
</dbReference>
<dbReference type="AlphaFoldDB" id="A0A3P3Q9C4"/>
<dbReference type="EMBL" id="RRCM01000001">
    <property type="protein sequence ID" value="RRJ16999.1"/>
    <property type="molecule type" value="Genomic_DNA"/>
</dbReference>
<sequence length="150" mass="17318">MFYSDIKIADKYDYLEDKFLSAYKWLKKQDLKSLDVGSYPILNDDVVANVQEYSTLPVEEKRFETHDLFFDVQYLVEGIELFGVCKREGLVEKSSNPEKDVKFYDMPKEYGYVILNPGDFIVVAPEDAHMPGCCVDSPIQVKKVVIKVKI</sequence>
<evidence type="ECO:0000313" key="2">
    <source>
        <dbReference type="Proteomes" id="UP000276982"/>
    </source>
</evidence>
<dbReference type="RefSeq" id="WP_124952373.1">
    <property type="nucleotide sequence ID" value="NZ_RRCM01000001.1"/>
</dbReference>
<protein>
    <submittedName>
        <fullName evidence="1">DUF386 domain-containing protein</fullName>
    </submittedName>
</protein>
<reference evidence="1 2" key="1">
    <citation type="submission" date="2018-11" db="EMBL/GenBank/DDBJ databases">
        <title>Genome sequencing of Lachnoanaerobaculum orale DSM 24553T.</title>
        <authorList>
            <person name="Kook J.-K."/>
            <person name="Park S.-N."/>
            <person name="Lim Y.K."/>
        </authorList>
    </citation>
    <scope>NUCLEOTIDE SEQUENCE [LARGE SCALE GENOMIC DNA]</scope>
    <source>
        <strain evidence="1 2">DSM 24553</strain>
    </source>
</reference>
<gene>
    <name evidence="1" type="ORF">EHW90_08465</name>
</gene>
<comment type="caution">
    <text evidence="1">The sequence shown here is derived from an EMBL/GenBank/DDBJ whole genome shotgun (WGS) entry which is preliminary data.</text>
</comment>
<proteinExistence type="predicted"/>
<dbReference type="PANTHER" id="PTHR34986">
    <property type="entry name" value="EVOLVED BETA-GALACTOSIDASE SUBUNIT BETA"/>
    <property type="match status" value="1"/>
</dbReference>
<dbReference type="Gene3D" id="2.60.120.370">
    <property type="entry name" value="YhcH/YjgK/YiaL"/>
    <property type="match status" value="1"/>
</dbReference>
<dbReference type="Proteomes" id="UP000276982">
    <property type="component" value="Unassembled WGS sequence"/>
</dbReference>
<evidence type="ECO:0000313" key="1">
    <source>
        <dbReference type="EMBL" id="RRJ16999.1"/>
    </source>
</evidence>
<name>A0A3P3Q9C4_9FIRM</name>
<dbReference type="NCBIfam" id="TIGR00022">
    <property type="entry name" value="YhcH/YjgK/YiaL family protein"/>
    <property type="match status" value="1"/>
</dbReference>
<keyword evidence="2" id="KW-1185">Reference proteome</keyword>
<dbReference type="Pfam" id="PF04074">
    <property type="entry name" value="DUF386"/>
    <property type="match status" value="1"/>
</dbReference>